<dbReference type="Proteomes" id="UP000194664">
    <property type="component" value="Unassembled WGS sequence"/>
</dbReference>
<accession>A0A251X3F0</accession>
<dbReference type="AlphaFoldDB" id="A0A251X3F0"/>
<dbReference type="RefSeq" id="WP_086450566.1">
    <property type="nucleotide sequence ID" value="NZ_MSPP01000001.1"/>
</dbReference>
<feature type="region of interest" description="Disordered" evidence="1">
    <location>
        <begin position="56"/>
        <end position="76"/>
    </location>
</feature>
<organism evidence="2 3">
    <name type="scientific">Marivivens niveibacter</name>
    <dbReference type="NCBI Taxonomy" id="1930667"/>
    <lineage>
        <taxon>Bacteria</taxon>
        <taxon>Pseudomonadati</taxon>
        <taxon>Pseudomonadota</taxon>
        <taxon>Alphaproteobacteria</taxon>
        <taxon>Rhodobacterales</taxon>
        <taxon>Paracoccaceae</taxon>
        <taxon>Marivivens group</taxon>
        <taxon>Marivivens</taxon>
    </lineage>
</organism>
<comment type="caution">
    <text evidence="2">The sequence shown here is derived from an EMBL/GenBank/DDBJ whole genome shotgun (WGS) entry which is preliminary data.</text>
</comment>
<protein>
    <submittedName>
        <fullName evidence="2">Uncharacterized protein</fullName>
    </submittedName>
</protein>
<keyword evidence="3" id="KW-1185">Reference proteome</keyword>
<evidence type="ECO:0000313" key="2">
    <source>
        <dbReference type="EMBL" id="OUD10925.1"/>
    </source>
</evidence>
<gene>
    <name evidence="2" type="ORF">BVC71_05520</name>
</gene>
<proteinExistence type="predicted"/>
<sequence>MTNSQLTRIPARYLLETLIDSHGFWHVVRELLAANAGVRRYKKGIIDDGTPEYLRRDMGLPPKAPPPYYDPTKSLW</sequence>
<evidence type="ECO:0000256" key="1">
    <source>
        <dbReference type="SAM" id="MobiDB-lite"/>
    </source>
</evidence>
<evidence type="ECO:0000313" key="3">
    <source>
        <dbReference type="Proteomes" id="UP000194664"/>
    </source>
</evidence>
<dbReference type="EMBL" id="MSPP01000001">
    <property type="protein sequence ID" value="OUD10925.1"/>
    <property type="molecule type" value="Genomic_DNA"/>
</dbReference>
<reference evidence="2 3" key="1">
    <citation type="submission" date="2016-12" db="EMBL/GenBank/DDBJ databases">
        <title>The draft genome sequence of HSLHS2.</title>
        <authorList>
            <person name="Hu D."/>
            <person name="Wang L."/>
            <person name="Shao Z."/>
        </authorList>
    </citation>
    <scope>NUCLEOTIDE SEQUENCE [LARGE SCALE GENOMIC DNA]</scope>
    <source>
        <strain evidence="2">MCCC 1A06712</strain>
    </source>
</reference>
<name>A0A251X3F0_9RHOB</name>